<dbReference type="GO" id="GO:0000160">
    <property type="term" value="P:phosphorelay signal transduction system"/>
    <property type="evidence" value="ECO:0007669"/>
    <property type="project" value="InterPro"/>
</dbReference>
<dbReference type="InterPro" id="IPR009057">
    <property type="entry name" value="Homeodomain-like_sf"/>
</dbReference>
<dbReference type="FunFam" id="3.40.50.300:FF:000006">
    <property type="entry name" value="DNA-binding transcriptional regulator NtrC"/>
    <property type="match status" value="1"/>
</dbReference>
<reference evidence="9" key="1">
    <citation type="journal article" date="2015" name="Nature">
        <title>Complex archaea that bridge the gap between prokaryotes and eukaryotes.</title>
        <authorList>
            <person name="Spang A."/>
            <person name="Saw J.H."/>
            <person name="Jorgensen S.L."/>
            <person name="Zaremba-Niedzwiedzka K."/>
            <person name="Martijn J."/>
            <person name="Lind A.E."/>
            <person name="van Eijk R."/>
            <person name="Schleper C."/>
            <person name="Guy L."/>
            <person name="Ettema T.J."/>
        </authorList>
    </citation>
    <scope>NUCLEOTIDE SEQUENCE</scope>
</reference>
<keyword evidence="5" id="KW-0238">DNA-binding</keyword>
<evidence type="ECO:0000259" key="8">
    <source>
        <dbReference type="PROSITE" id="PS50110"/>
    </source>
</evidence>
<dbReference type="SMART" id="SM00382">
    <property type="entry name" value="AAA"/>
    <property type="match status" value="1"/>
</dbReference>
<keyword evidence="3" id="KW-0067">ATP-binding</keyword>
<keyword evidence="2" id="KW-0547">Nucleotide-binding</keyword>
<dbReference type="Pfam" id="PF00158">
    <property type="entry name" value="Sigma54_activat"/>
    <property type="match status" value="1"/>
</dbReference>
<dbReference type="Gene3D" id="1.10.8.60">
    <property type="match status" value="1"/>
</dbReference>
<dbReference type="PROSITE" id="PS00688">
    <property type="entry name" value="SIGMA54_INTERACT_3"/>
    <property type="match status" value="1"/>
</dbReference>
<dbReference type="GO" id="GO:0006355">
    <property type="term" value="P:regulation of DNA-templated transcription"/>
    <property type="evidence" value="ECO:0007669"/>
    <property type="project" value="InterPro"/>
</dbReference>
<dbReference type="Pfam" id="PF25601">
    <property type="entry name" value="AAA_lid_14"/>
    <property type="match status" value="1"/>
</dbReference>
<keyword evidence="6" id="KW-0804">Transcription</keyword>
<keyword evidence="1" id="KW-0597">Phosphoprotein</keyword>
<evidence type="ECO:0000313" key="9">
    <source>
        <dbReference type="EMBL" id="KKM86328.1"/>
    </source>
</evidence>
<dbReference type="Gene3D" id="1.10.10.60">
    <property type="entry name" value="Homeodomain-like"/>
    <property type="match status" value="1"/>
</dbReference>
<dbReference type="Pfam" id="PF00072">
    <property type="entry name" value="Response_reg"/>
    <property type="match status" value="1"/>
</dbReference>
<evidence type="ECO:0000256" key="2">
    <source>
        <dbReference type="ARBA" id="ARBA00022741"/>
    </source>
</evidence>
<dbReference type="PROSITE" id="PS50110">
    <property type="entry name" value="RESPONSE_REGULATORY"/>
    <property type="match status" value="1"/>
</dbReference>
<dbReference type="InterPro" id="IPR001789">
    <property type="entry name" value="Sig_transdc_resp-reg_receiver"/>
</dbReference>
<dbReference type="FunFam" id="3.40.50.2300:FF:000018">
    <property type="entry name" value="DNA-binding transcriptional regulator NtrC"/>
    <property type="match status" value="1"/>
</dbReference>
<name>A0A0F9KXB0_9ZZZZ</name>
<feature type="domain" description="Sigma-54 factor interaction" evidence="7">
    <location>
        <begin position="145"/>
        <end position="370"/>
    </location>
</feature>
<dbReference type="SUPFAM" id="SSF52540">
    <property type="entry name" value="P-loop containing nucleoside triphosphate hydrolases"/>
    <property type="match status" value="1"/>
</dbReference>
<dbReference type="AlphaFoldDB" id="A0A0F9KXB0"/>
<dbReference type="SUPFAM" id="SSF52172">
    <property type="entry name" value="CheY-like"/>
    <property type="match status" value="1"/>
</dbReference>
<dbReference type="PROSITE" id="PS00676">
    <property type="entry name" value="SIGMA54_INTERACT_2"/>
    <property type="match status" value="1"/>
</dbReference>
<protein>
    <recommendedName>
        <fullName evidence="10">Sigma-54-dependent Fis family transcriptional regulator</fullName>
    </recommendedName>
</protein>
<accession>A0A0F9KXB0</accession>
<dbReference type="CDD" id="cd00009">
    <property type="entry name" value="AAA"/>
    <property type="match status" value="1"/>
</dbReference>
<dbReference type="PANTHER" id="PTHR32071">
    <property type="entry name" value="TRANSCRIPTIONAL REGULATORY PROTEIN"/>
    <property type="match status" value="1"/>
</dbReference>
<sequence>MSPETANILVVEDEGSMREVLTMLLEGEGYDVTAASDGTEGMDFIEKDIFDLIITDIKMPGATGFEILKKSKDTSPETIVIMITAFGTMESGVEAMKLGAYDYIHKPFKIDEIRHIIRNAMDKRRLSVKYALLKQKVPAFEVENIIGKSAPMQRLLNMIPRVAQSNSNALVTGQSGTGKELVAQALHTLSPRAEKTFVAINCASIPEGLLESELFGHMKGSFTGAHLNKQGLFEVADEGSLFLDEIGLMPLNLQSKLLRAIEHGSFRRVGGTTDINCNVRVIAATNKNLKDAVKEGGFREDLFYRLNVIPLHVPLLRERKDDIPLLVDHFLRKNSAGTRQFSGSAMKVLMDYAWPGNIRELENLVAQMLILSDQDIITDSDMPEELSIRPEPEKTGAFDISDGMDLDEELANIERKYLLAALKETGGNKTEAAKLLGLKFRSLRHKLTKYDIKGLEEEGQDHAS</sequence>
<organism evidence="9">
    <name type="scientific">marine sediment metagenome</name>
    <dbReference type="NCBI Taxonomy" id="412755"/>
    <lineage>
        <taxon>unclassified sequences</taxon>
        <taxon>metagenomes</taxon>
        <taxon>ecological metagenomes</taxon>
    </lineage>
</organism>
<dbReference type="InterPro" id="IPR058031">
    <property type="entry name" value="AAA_lid_NorR"/>
</dbReference>
<dbReference type="GO" id="GO:0043565">
    <property type="term" value="F:sequence-specific DNA binding"/>
    <property type="evidence" value="ECO:0007669"/>
    <property type="project" value="InterPro"/>
</dbReference>
<dbReference type="PROSITE" id="PS50045">
    <property type="entry name" value="SIGMA54_INTERACT_4"/>
    <property type="match status" value="1"/>
</dbReference>
<proteinExistence type="predicted"/>
<evidence type="ECO:0000256" key="3">
    <source>
        <dbReference type="ARBA" id="ARBA00022840"/>
    </source>
</evidence>
<evidence type="ECO:0000256" key="1">
    <source>
        <dbReference type="ARBA" id="ARBA00022553"/>
    </source>
</evidence>
<evidence type="ECO:0000256" key="4">
    <source>
        <dbReference type="ARBA" id="ARBA00023015"/>
    </source>
</evidence>
<dbReference type="InterPro" id="IPR025943">
    <property type="entry name" value="Sigma_54_int_dom_ATP-bd_2"/>
</dbReference>
<dbReference type="GO" id="GO:0005524">
    <property type="term" value="F:ATP binding"/>
    <property type="evidence" value="ECO:0007669"/>
    <property type="project" value="UniProtKB-KW"/>
</dbReference>
<dbReference type="Pfam" id="PF02954">
    <property type="entry name" value="HTH_8"/>
    <property type="match status" value="1"/>
</dbReference>
<dbReference type="Gene3D" id="3.40.50.2300">
    <property type="match status" value="1"/>
</dbReference>
<comment type="caution">
    <text evidence="9">The sequence shown here is derived from an EMBL/GenBank/DDBJ whole genome shotgun (WGS) entry which is preliminary data.</text>
</comment>
<dbReference type="InterPro" id="IPR027417">
    <property type="entry name" value="P-loop_NTPase"/>
</dbReference>
<dbReference type="InterPro" id="IPR002197">
    <property type="entry name" value="HTH_Fis"/>
</dbReference>
<feature type="domain" description="Response regulatory" evidence="8">
    <location>
        <begin position="7"/>
        <end position="121"/>
    </location>
</feature>
<dbReference type="SUPFAM" id="SSF46689">
    <property type="entry name" value="Homeodomain-like"/>
    <property type="match status" value="1"/>
</dbReference>
<dbReference type="EMBL" id="LAZR01007274">
    <property type="protein sequence ID" value="KKM86328.1"/>
    <property type="molecule type" value="Genomic_DNA"/>
</dbReference>
<dbReference type="InterPro" id="IPR025944">
    <property type="entry name" value="Sigma_54_int_dom_CS"/>
</dbReference>
<dbReference type="PRINTS" id="PR01590">
    <property type="entry name" value="HTHFIS"/>
</dbReference>
<dbReference type="SMART" id="SM00448">
    <property type="entry name" value="REC"/>
    <property type="match status" value="1"/>
</dbReference>
<dbReference type="Gene3D" id="3.40.50.300">
    <property type="entry name" value="P-loop containing nucleotide triphosphate hydrolases"/>
    <property type="match status" value="1"/>
</dbReference>
<evidence type="ECO:0000259" key="7">
    <source>
        <dbReference type="PROSITE" id="PS50045"/>
    </source>
</evidence>
<dbReference type="InterPro" id="IPR002078">
    <property type="entry name" value="Sigma_54_int"/>
</dbReference>
<evidence type="ECO:0008006" key="10">
    <source>
        <dbReference type="Google" id="ProtNLM"/>
    </source>
</evidence>
<evidence type="ECO:0000256" key="5">
    <source>
        <dbReference type="ARBA" id="ARBA00023125"/>
    </source>
</evidence>
<keyword evidence="4" id="KW-0805">Transcription regulation</keyword>
<dbReference type="InterPro" id="IPR003593">
    <property type="entry name" value="AAA+_ATPase"/>
</dbReference>
<evidence type="ECO:0000256" key="6">
    <source>
        <dbReference type="ARBA" id="ARBA00023163"/>
    </source>
</evidence>
<gene>
    <name evidence="9" type="ORF">LCGC14_1280080</name>
</gene>
<dbReference type="InterPro" id="IPR011006">
    <property type="entry name" value="CheY-like_superfamily"/>
</dbReference>